<reference evidence="2" key="1">
    <citation type="submission" date="2022-12" db="EMBL/GenBank/DDBJ databases">
        <title>Draft genome assemblies for two species of Escallonia (Escalloniales).</title>
        <authorList>
            <person name="Chanderbali A."/>
            <person name="Dervinis C."/>
            <person name="Anghel I."/>
            <person name="Soltis D."/>
            <person name="Soltis P."/>
            <person name="Zapata F."/>
        </authorList>
    </citation>
    <scope>NUCLEOTIDE SEQUENCE</scope>
    <source>
        <strain evidence="2">UCBG64.0493</strain>
        <tissue evidence="2">Leaf</tissue>
    </source>
</reference>
<accession>A0AA88V7G9</accession>
<dbReference type="EMBL" id="JAVXUP010002455">
    <property type="protein sequence ID" value="KAK3003199.1"/>
    <property type="molecule type" value="Genomic_DNA"/>
</dbReference>
<feature type="compositionally biased region" description="Pro residues" evidence="1">
    <location>
        <begin position="30"/>
        <end position="41"/>
    </location>
</feature>
<evidence type="ECO:0000256" key="1">
    <source>
        <dbReference type="SAM" id="MobiDB-lite"/>
    </source>
</evidence>
<dbReference type="AlphaFoldDB" id="A0AA88V7G9"/>
<gene>
    <name evidence="2" type="ORF">RJ639_018572</name>
</gene>
<feature type="region of interest" description="Disordered" evidence="1">
    <location>
        <begin position="23"/>
        <end position="49"/>
    </location>
</feature>
<keyword evidence="3" id="KW-1185">Reference proteome</keyword>
<evidence type="ECO:0000313" key="3">
    <source>
        <dbReference type="Proteomes" id="UP001188597"/>
    </source>
</evidence>
<evidence type="ECO:0000313" key="2">
    <source>
        <dbReference type="EMBL" id="KAK3003199.1"/>
    </source>
</evidence>
<proteinExistence type="predicted"/>
<protein>
    <submittedName>
        <fullName evidence="2">Uncharacterized protein</fullName>
    </submittedName>
</protein>
<organism evidence="2 3">
    <name type="scientific">Escallonia herrerae</name>
    <dbReference type="NCBI Taxonomy" id="1293975"/>
    <lineage>
        <taxon>Eukaryota</taxon>
        <taxon>Viridiplantae</taxon>
        <taxon>Streptophyta</taxon>
        <taxon>Embryophyta</taxon>
        <taxon>Tracheophyta</taxon>
        <taxon>Spermatophyta</taxon>
        <taxon>Magnoliopsida</taxon>
        <taxon>eudicotyledons</taxon>
        <taxon>Gunneridae</taxon>
        <taxon>Pentapetalae</taxon>
        <taxon>asterids</taxon>
        <taxon>campanulids</taxon>
        <taxon>Escalloniales</taxon>
        <taxon>Escalloniaceae</taxon>
        <taxon>Escallonia</taxon>
    </lineage>
</organism>
<comment type="caution">
    <text evidence="2">The sequence shown here is derived from an EMBL/GenBank/DDBJ whole genome shotgun (WGS) entry which is preliminary data.</text>
</comment>
<sequence>MEAQALGSNFKTLYDTMNFSQRRLLLDTEPPSPPPPPPPPSHAARTRGSYASEANFDTNMVIIFAALLCALICTLGQNSIVCYADDDALGYGGAEEEHVTSDSGGGLRVVDA</sequence>
<dbReference type="Proteomes" id="UP001188597">
    <property type="component" value="Unassembled WGS sequence"/>
</dbReference>
<name>A0AA88V7G9_9ASTE</name>